<feature type="region of interest" description="Disordered" evidence="1">
    <location>
        <begin position="58"/>
        <end position="131"/>
    </location>
</feature>
<feature type="compositionally biased region" description="Low complexity" evidence="1">
    <location>
        <begin position="64"/>
        <end position="90"/>
    </location>
</feature>
<dbReference type="AlphaFoldDB" id="A0A9P9IXC6"/>
<protein>
    <submittedName>
        <fullName evidence="2">Uncharacterized protein</fullName>
    </submittedName>
</protein>
<accession>A0A9P9IXC6</accession>
<name>A0A9P9IXC6_9PLEO</name>
<reference evidence="2" key="1">
    <citation type="journal article" date="2021" name="Nat. Commun.">
        <title>Genetic determinants of endophytism in the Arabidopsis root mycobiome.</title>
        <authorList>
            <person name="Mesny F."/>
            <person name="Miyauchi S."/>
            <person name="Thiergart T."/>
            <person name="Pickel B."/>
            <person name="Atanasova L."/>
            <person name="Karlsson M."/>
            <person name="Huettel B."/>
            <person name="Barry K.W."/>
            <person name="Haridas S."/>
            <person name="Chen C."/>
            <person name="Bauer D."/>
            <person name="Andreopoulos W."/>
            <person name="Pangilinan J."/>
            <person name="LaButti K."/>
            <person name="Riley R."/>
            <person name="Lipzen A."/>
            <person name="Clum A."/>
            <person name="Drula E."/>
            <person name="Henrissat B."/>
            <person name="Kohler A."/>
            <person name="Grigoriev I.V."/>
            <person name="Martin F.M."/>
            <person name="Hacquard S."/>
        </authorList>
    </citation>
    <scope>NUCLEOTIDE SEQUENCE</scope>
    <source>
        <strain evidence="2">MPI-CAGE-CH-0243</strain>
    </source>
</reference>
<evidence type="ECO:0000256" key="1">
    <source>
        <dbReference type="SAM" id="MobiDB-lite"/>
    </source>
</evidence>
<dbReference type="OrthoDB" id="190201at2759"/>
<comment type="caution">
    <text evidence="2">The sequence shown here is derived from an EMBL/GenBank/DDBJ whole genome shotgun (WGS) entry which is preliminary data.</text>
</comment>
<dbReference type="Proteomes" id="UP000700596">
    <property type="component" value="Unassembled WGS sequence"/>
</dbReference>
<dbReference type="EMBL" id="JAGMWT010000002">
    <property type="protein sequence ID" value="KAH7135706.1"/>
    <property type="molecule type" value="Genomic_DNA"/>
</dbReference>
<proteinExistence type="predicted"/>
<gene>
    <name evidence="2" type="ORF">B0J11DRAFT_576275</name>
</gene>
<evidence type="ECO:0000313" key="2">
    <source>
        <dbReference type="EMBL" id="KAH7135706.1"/>
    </source>
</evidence>
<organism evidence="2 3">
    <name type="scientific">Dendryphion nanum</name>
    <dbReference type="NCBI Taxonomy" id="256645"/>
    <lineage>
        <taxon>Eukaryota</taxon>
        <taxon>Fungi</taxon>
        <taxon>Dikarya</taxon>
        <taxon>Ascomycota</taxon>
        <taxon>Pezizomycotina</taxon>
        <taxon>Dothideomycetes</taxon>
        <taxon>Pleosporomycetidae</taxon>
        <taxon>Pleosporales</taxon>
        <taxon>Torulaceae</taxon>
        <taxon>Dendryphion</taxon>
    </lineage>
</organism>
<feature type="compositionally biased region" description="Basic and acidic residues" evidence="1">
    <location>
        <begin position="108"/>
        <end position="117"/>
    </location>
</feature>
<evidence type="ECO:0000313" key="3">
    <source>
        <dbReference type="Proteomes" id="UP000700596"/>
    </source>
</evidence>
<sequence>MQEEQDYIISQGVESSLIVGGEKDIHPSMIYSVLPAVLQNRIPTLPSFRRSISGLHVRPRHAKSASTSSVISLSPSSPPSYSSRPVSGSVTPARTSIVSTDADDIEFRDDASERPESSRSMAPLFPTPETESGVNWKYASQGISLVNQAYQESHFLAQNSNDGSATLTRQLYMHGLTYLLRALPTDLSPEETMSLQVAIPSGLLQKNDHSMDTIVQISQSTDASRKEHARDSSLLHRLIAMVVFQSFVFLQFLLPYIKLLISHAYRFEREHKVMQRMINTGLITFDEVGRRGLKLSHTICQMNDGKVGQAINDLILWWIRGITGGIQQGISDGVVMFEYERVQSKQHVESVN</sequence>
<keyword evidence="3" id="KW-1185">Reference proteome</keyword>